<keyword evidence="4" id="KW-1185">Reference proteome</keyword>
<dbReference type="EMBL" id="ML119060">
    <property type="protein sequence ID" value="ROT35859.1"/>
    <property type="molecule type" value="Genomic_DNA"/>
</dbReference>
<organism evidence="3 4">
    <name type="scientific">Sodiomyces alkalinus (strain CBS 110278 / VKM F-3762 / F11)</name>
    <name type="common">Alkaliphilic filamentous fungus</name>
    <dbReference type="NCBI Taxonomy" id="1314773"/>
    <lineage>
        <taxon>Eukaryota</taxon>
        <taxon>Fungi</taxon>
        <taxon>Dikarya</taxon>
        <taxon>Ascomycota</taxon>
        <taxon>Pezizomycotina</taxon>
        <taxon>Sordariomycetes</taxon>
        <taxon>Hypocreomycetidae</taxon>
        <taxon>Glomerellales</taxon>
        <taxon>Plectosphaerellaceae</taxon>
        <taxon>Sodiomyces</taxon>
    </lineage>
</organism>
<feature type="compositionally biased region" description="Basic and acidic residues" evidence="1">
    <location>
        <begin position="400"/>
        <end position="424"/>
    </location>
</feature>
<feature type="region of interest" description="Disordered" evidence="1">
    <location>
        <begin position="1"/>
        <end position="22"/>
    </location>
</feature>
<feature type="domain" description="DUF3074" evidence="2">
    <location>
        <begin position="125"/>
        <end position="388"/>
    </location>
</feature>
<feature type="region of interest" description="Disordered" evidence="1">
    <location>
        <begin position="395"/>
        <end position="468"/>
    </location>
</feature>
<evidence type="ECO:0000313" key="4">
    <source>
        <dbReference type="Proteomes" id="UP000272025"/>
    </source>
</evidence>
<dbReference type="STRING" id="1314773.A0A3N2PN01"/>
<sequence length="767" mass="83335">MPPHHEPLNSLGPADWTTVSPEELPDLITETFADAQTIIDSLPVPSTLQKATKSTSSSRRARSHTDPPTPSTAINRSLSPRQSGASLKLVQDLMKEWKAVKINSRENPLSINVYKLAAKDGRGAWFARRSVHDGLSFEKWKLGLEREFAESMKVQDGPGAGCIRGIGADKRVEHHLLEDVGKAEVFQLSAQFPGPTTPRDFVTLVLTGEASHHPPTSPSSMGSSRPLRSFMVVSKPCHHPECPPREGYIRGQYESVEIIREIPSDKPAVRRSKSSIDLGTDKDRRQSIAEDMGKQAVLRAAQRTAEPQKDDDGLNRGESAASTGDSHARGDAVHGPGGAASDGDESPTTIEWLMITRSDPGGTVPRFMVERGTPGGIVSDASKFLKWLTSKSAREFASGPEHEHAGSDRAKADALHAEETESRAQKIALEPTSNLVPDDDDNGDSGKPRRSFERQGSHGSEDSDAAASSNGLYGILLGAFGMASSVVASKLPNNLPGFFQNGNNASSETIPEEENDSTDDQSDASSLRSFTSAVEPPQSDRIDNSNADGSSVGAGATADRHGCDDANSIQSNSNESSPSTTSKPLTQANTQYEKDLRKLGDRRNKVNDKLARLQSRIATKRDEDAQKDASALSKLRGKHEREMAKQEEKYQRELRRLEEKRQSEERKAEQRRRKQAEREEKANIGLELQRVRAERDIALKQVEALKAQVGELQTQNTRLVAEMGRRDGASSPTVQKGPSGSAAGSQLAEEQQPIQGVQREGRDVSVG</sequence>
<dbReference type="GeneID" id="39582085"/>
<evidence type="ECO:0000259" key="2">
    <source>
        <dbReference type="Pfam" id="PF11274"/>
    </source>
</evidence>
<feature type="compositionally biased region" description="Acidic residues" evidence="1">
    <location>
        <begin position="510"/>
        <end position="522"/>
    </location>
</feature>
<feature type="region of interest" description="Disordered" evidence="1">
    <location>
        <begin position="710"/>
        <end position="767"/>
    </location>
</feature>
<dbReference type="InterPro" id="IPR024500">
    <property type="entry name" value="DUF3074"/>
</dbReference>
<evidence type="ECO:0000313" key="3">
    <source>
        <dbReference type="EMBL" id="ROT35859.1"/>
    </source>
</evidence>
<proteinExistence type="predicted"/>
<dbReference type="RefSeq" id="XP_028463665.1">
    <property type="nucleotide sequence ID" value="XM_028613607.1"/>
</dbReference>
<feature type="compositionally biased region" description="Basic and acidic residues" evidence="1">
    <location>
        <begin position="306"/>
        <end position="315"/>
    </location>
</feature>
<dbReference type="PANTHER" id="PTHR19308">
    <property type="entry name" value="PHOSPHATIDYLCHOLINE TRANSFER PROTEIN"/>
    <property type="match status" value="1"/>
</dbReference>
<dbReference type="PANTHER" id="PTHR19308:SF14">
    <property type="entry name" value="START DOMAIN-CONTAINING PROTEIN"/>
    <property type="match status" value="1"/>
</dbReference>
<feature type="compositionally biased region" description="Basic and acidic residues" evidence="1">
    <location>
        <begin position="444"/>
        <end position="461"/>
    </location>
</feature>
<feature type="compositionally biased region" description="Polar residues" evidence="1">
    <location>
        <begin position="730"/>
        <end position="755"/>
    </location>
</feature>
<reference evidence="3 4" key="1">
    <citation type="journal article" date="2018" name="Mol. Ecol.">
        <title>The obligate alkalophilic soda-lake fungus Sodiomyces alkalinus has shifted to a protein diet.</title>
        <authorList>
            <person name="Grum-Grzhimaylo A.A."/>
            <person name="Falkoski D.L."/>
            <person name="van den Heuvel J."/>
            <person name="Valero-Jimenez C.A."/>
            <person name="Min B."/>
            <person name="Choi I.G."/>
            <person name="Lipzen A."/>
            <person name="Daum C.G."/>
            <person name="Aanen D.K."/>
            <person name="Tsang A."/>
            <person name="Henrissat B."/>
            <person name="Bilanenko E.N."/>
            <person name="de Vries R.P."/>
            <person name="van Kan J.A.L."/>
            <person name="Grigoriev I.V."/>
            <person name="Debets A.J.M."/>
        </authorList>
    </citation>
    <scope>NUCLEOTIDE SEQUENCE [LARGE SCALE GENOMIC DNA]</scope>
    <source>
        <strain evidence="3 4">F11</strain>
    </source>
</reference>
<feature type="compositionally biased region" description="Polar residues" evidence="1">
    <location>
        <begin position="500"/>
        <end position="509"/>
    </location>
</feature>
<gene>
    <name evidence="3" type="ORF">SODALDRAFT_352738</name>
</gene>
<feature type="compositionally biased region" description="Low complexity" evidence="1">
    <location>
        <begin position="567"/>
        <end position="582"/>
    </location>
</feature>
<protein>
    <recommendedName>
        <fullName evidence="2">DUF3074 domain-containing protein</fullName>
    </recommendedName>
</protein>
<accession>A0A3N2PN01</accession>
<dbReference type="Gene3D" id="3.30.530.20">
    <property type="match status" value="1"/>
</dbReference>
<feature type="region of interest" description="Disordered" evidence="1">
    <location>
        <begin position="499"/>
        <end position="684"/>
    </location>
</feature>
<dbReference type="OrthoDB" id="5403181at2759"/>
<dbReference type="Pfam" id="PF11274">
    <property type="entry name" value="DUF3074"/>
    <property type="match status" value="1"/>
</dbReference>
<dbReference type="SUPFAM" id="SSF55961">
    <property type="entry name" value="Bet v1-like"/>
    <property type="match status" value="1"/>
</dbReference>
<dbReference type="InterPro" id="IPR051213">
    <property type="entry name" value="START_lipid_transfer"/>
</dbReference>
<evidence type="ECO:0000256" key="1">
    <source>
        <dbReference type="SAM" id="MobiDB-lite"/>
    </source>
</evidence>
<feature type="compositionally biased region" description="Polar residues" evidence="1">
    <location>
        <begin position="71"/>
        <end position="81"/>
    </location>
</feature>
<feature type="compositionally biased region" description="Basic and acidic residues" evidence="1">
    <location>
        <begin position="639"/>
        <end position="668"/>
    </location>
</feature>
<feature type="region of interest" description="Disordered" evidence="1">
    <location>
        <begin position="43"/>
        <end position="81"/>
    </location>
</feature>
<feature type="compositionally biased region" description="Basic and acidic residues" evidence="1">
    <location>
        <begin position="592"/>
        <end position="611"/>
    </location>
</feature>
<dbReference type="InterPro" id="IPR023393">
    <property type="entry name" value="START-like_dom_sf"/>
</dbReference>
<feature type="compositionally biased region" description="Basic and acidic residues" evidence="1">
    <location>
        <begin position="279"/>
        <end position="293"/>
    </location>
</feature>
<feature type="region of interest" description="Disordered" evidence="1">
    <location>
        <begin position="260"/>
        <end position="346"/>
    </location>
</feature>
<name>A0A3N2PN01_SODAK</name>
<feature type="compositionally biased region" description="Polar residues" evidence="1">
    <location>
        <begin position="523"/>
        <end position="532"/>
    </location>
</feature>
<dbReference type="Proteomes" id="UP000272025">
    <property type="component" value="Unassembled WGS sequence"/>
</dbReference>
<dbReference type="AlphaFoldDB" id="A0A3N2PN01"/>